<feature type="transmembrane region" description="Helical" evidence="7">
    <location>
        <begin position="215"/>
        <end position="233"/>
    </location>
</feature>
<feature type="transmembrane region" description="Helical" evidence="7">
    <location>
        <begin position="245"/>
        <end position="264"/>
    </location>
</feature>
<reference evidence="9" key="1">
    <citation type="submission" date="2022-09" db="EMBL/GenBank/DDBJ databases">
        <title>Taxonomy of Curtobacterium flaccumfaciens.</title>
        <authorList>
            <person name="Osdaghi E."/>
            <person name="Taghavi S.M."/>
            <person name="Hamidizade M."/>
            <person name="Abachi H."/>
            <person name="Fazliarab A."/>
            <person name="Baeyen S."/>
            <person name="Portier P."/>
            <person name="Van Vaerenbergh J."/>
            <person name="Jacques M.-A."/>
        </authorList>
    </citation>
    <scope>NUCLEOTIDE SEQUENCE</scope>
    <source>
        <strain evidence="9">AGQB46</strain>
    </source>
</reference>
<feature type="domain" description="EamA" evidence="8">
    <location>
        <begin position="152"/>
        <end position="284"/>
    </location>
</feature>
<feature type="transmembrane region" description="Helical" evidence="7">
    <location>
        <begin position="182"/>
        <end position="203"/>
    </location>
</feature>
<keyword evidence="4 7" id="KW-1133">Transmembrane helix</keyword>
<organism evidence="9 10">
    <name type="scientific">Curtobacterium poinsettiae</name>
    <dbReference type="NCBI Taxonomy" id="159612"/>
    <lineage>
        <taxon>Bacteria</taxon>
        <taxon>Bacillati</taxon>
        <taxon>Actinomycetota</taxon>
        <taxon>Actinomycetes</taxon>
        <taxon>Micrococcales</taxon>
        <taxon>Microbacteriaceae</taxon>
        <taxon>Curtobacterium</taxon>
    </lineage>
</organism>
<evidence type="ECO:0000256" key="5">
    <source>
        <dbReference type="ARBA" id="ARBA00023136"/>
    </source>
</evidence>
<feature type="domain" description="EamA" evidence="8">
    <location>
        <begin position="17"/>
        <end position="141"/>
    </location>
</feature>
<protein>
    <submittedName>
        <fullName evidence="9">DMT family transporter</fullName>
    </submittedName>
</protein>
<dbReference type="InterPro" id="IPR050638">
    <property type="entry name" value="AA-Vitamin_Transporters"/>
</dbReference>
<dbReference type="GO" id="GO:0016020">
    <property type="term" value="C:membrane"/>
    <property type="evidence" value="ECO:0007669"/>
    <property type="project" value="UniProtKB-SubCell"/>
</dbReference>
<evidence type="ECO:0000256" key="6">
    <source>
        <dbReference type="SAM" id="MobiDB-lite"/>
    </source>
</evidence>
<feature type="transmembrane region" description="Helical" evidence="7">
    <location>
        <begin position="72"/>
        <end position="91"/>
    </location>
</feature>
<dbReference type="PANTHER" id="PTHR32322:SF2">
    <property type="entry name" value="EAMA DOMAIN-CONTAINING PROTEIN"/>
    <property type="match status" value="1"/>
</dbReference>
<comment type="similarity">
    <text evidence="2">Belongs to the EamA transporter family.</text>
</comment>
<evidence type="ECO:0000256" key="2">
    <source>
        <dbReference type="ARBA" id="ARBA00007362"/>
    </source>
</evidence>
<dbReference type="EMBL" id="CP106879">
    <property type="protein sequence ID" value="UYC81579.1"/>
    <property type="molecule type" value="Genomic_DNA"/>
</dbReference>
<evidence type="ECO:0000256" key="4">
    <source>
        <dbReference type="ARBA" id="ARBA00022989"/>
    </source>
</evidence>
<evidence type="ECO:0000256" key="3">
    <source>
        <dbReference type="ARBA" id="ARBA00022692"/>
    </source>
</evidence>
<comment type="subcellular location">
    <subcellularLocation>
        <location evidence="1">Membrane</location>
        <topology evidence="1">Multi-pass membrane protein</topology>
    </subcellularLocation>
</comment>
<feature type="transmembrane region" description="Helical" evidence="7">
    <location>
        <begin position="42"/>
        <end position="60"/>
    </location>
</feature>
<evidence type="ECO:0000313" key="10">
    <source>
        <dbReference type="Proteomes" id="UP001062223"/>
    </source>
</evidence>
<keyword evidence="5 7" id="KW-0472">Membrane</keyword>
<feature type="transmembrane region" description="Helical" evidence="7">
    <location>
        <begin position="150"/>
        <end position="170"/>
    </location>
</feature>
<dbReference type="InterPro" id="IPR000620">
    <property type="entry name" value="EamA_dom"/>
</dbReference>
<feature type="region of interest" description="Disordered" evidence="6">
    <location>
        <begin position="289"/>
        <end position="313"/>
    </location>
</feature>
<sequence length="313" mass="32055">MTDRSLSTSATAGLTLSAAVAPIVWGSTYVVTTELLPADHPMTASVLRALPAGLLLLALRPGVPPRSWRLRTFVLGMLNIGCFFPLLFVAADRLPGGLAAIVGALQPLVVVALTSALRWGRPAITHVVWGVVALVGVALVSLSGGAVFNVLGLGAAALGTVSMALGLLLTRRWGTPEGTHPLTSTAWQLIVGGVVIAPLIPIVDSGPWQPTAAGYAGYAWLTLVGGALAYSVWFRGARALPSARIALLGVLSPLTAAVLGWVVLGQALSPLQIVGFVVALLGSLGGQLGRAGSREISPESLSRRSSPGSPGRR</sequence>
<proteinExistence type="inferred from homology"/>
<feature type="transmembrane region" description="Helical" evidence="7">
    <location>
        <begin position="124"/>
        <end position="144"/>
    </location>
</feature>
<dbReference type="Proteomes" id="UP001062223">
    <property type="component" value="Chromosome"/>
</dbReference>
<name>A0A9Q9T3J1_9MICO</name>
<gene>
    <name evidence="9" type="ORF">OE229_03710</name>
</gene>
<evidence type="ECO:0000313" key="9">
    <source>
        <dbReference type="EMBL" id="UYC81579.1"/>
    </source>
</evidence>
<evidence type="ECO:0000256" key="1">
    <source>
        <dbReference type="ARBA" id="ARBA00004141"/>
    </source>
</evidence>
<dbReference type="PANTHER" id="PTHR32322">
    <property type="entry name" value="INNER MEMBRANE TRANSPORTER"/>
    <property type="match status" value="1"/>
</dbReference>
<keyword evidence="3 7" id="KW-0812">Transmembrane</keyword>
<dbReference type="Pfam" id="PF00892">
    <property type="entry name" value="EamA"/>
    <property type="match status" value="2"/>
</dbReference>
<feature type="compositionally biased region" description="Low complexity" evidence="6">
    <location>
        <begin position="298"/>
        <end position="313"/>
    </location>
</feature>
<feature type="transmembrane region" description="Helical" evidence="7">
    <location>
        <begin position="97"/>
        <end position="117"/>
    </location>
</feature>
<evidence type="ECO:0000259" key="8">
    <source>
        <dbReference type="Pfam" id="PF00892"/>
    </source>
</evidence>
<accession>A0A9Q9T3J1</accession>
<evidence type="ECO:0000256" key="7">
    <source>
        <dbReference type="SAM" id="Phobius"/>
    </source>
</evidence>
<dbReference type="KEGG" id="cpoi:OE229_03710"/>
<dbReference type="SUPFAM" id="SSF103481">
    <property type="entry name" value="Multidrug resistance efflux transporter EmrE"/>
    <property type="match status" value="2"/>
</dbReference>
<dbReference type="InterPro" id="IPR037185">
    <property type="entry name" value="EmrE-like"/>
</dbReference>
<dbReference type="RefSeq" id="WP_262139785.1">
    <property type="nucleotide sequence ID" value="NZ_CP106879.1"/>
</dbReference>
<dbReference type="AlphaFoldDB" id="A0A9Q9T3J1"/>